<reference evidence="1 2" key="1">
    <citation type="submission" date="2023-05" db="EMBL/GenBank/DDBJ databases">
        <authorList>
            <person name="Wen Q.N."/>
        </authorList>
    </citation>
    <scope>NUCLEOTIDE SEQUENCE [LARGE SCALE GENOMIC DNA]</scope>
</reference>
<proteinExistence type="predicted"/>
<sequence>MKTTYEALKAMTEDEFVANELKKQEEISKTTNPLLFELIEETEDEIRNYYRSYNH</sequence>
<evidence type="ECO:0000313" key="2">
    <source>
        <dbReference type="Proteomes" id="UP001487040"/>
    </source>
</evidence>
<accession>A0AAX3XJC1</accession>
<dbReference type="Proteomes" id="UP001487040">
    <property type="component" value="Segment"/>
</dbReference>
<evidence type="ECO:0000313" key="1">
    <source>
        <dbReference type="EMBL" id="WIU42477.1"/>
    </source>
</evidence>
<gene>
    <name evidence="1" type="ORF">LFP01_00027</name>
</gene>
<keyword evidence="2" id="KW-1185">Reference proteome</keyword>
<organism evidence="1 2">
    <name type="scientific">Lactobacillus phage LFP01</name>
    <dbReference type="NCBI Taxonomy" id="3051505"/>
    <lineage>
        <taxon>Viruses</taxon>
        <taxon>Duplodnaviria</taxon>
        <taxon>Heunggongvirae</taxon>
        <taxon>Uroviricota</taxon>
        <taxon>Caudoviricetes</taxon>
    </lineage>
</organism>
<protein>
    <submittedName>
        <fullName evidence="1">Uncharacterized protein</fullName>
    </submittedName>
</protein>
<name>A0AAX3XJC1_9CAUD</name>
<dbReference type="EMBL" id="OR048821">
    <property type="protein sequence ID" value="WIU42477.1"/>
    <property type="molecule type" value="Genomic_DNA"/>
</dbReference>